<dbReference type="AlphaFoldDB" id="A0A1H1IX45"/>
<evidence type="ECO:0000313" key="3">
    <source>
        <dbReference type="Proteomes" id="UP000198848"/>
    </source>
</evidence>
<name>A0A1H1IX45_NATTX</name>
<keyword evidence="3" id="KW-1185">Reference proteome</keyword>
<dbReference type="EMBL" id="FNLC01000006">
    <property type="protein sequence ID" value="SDR42281.1"/>
    <property type="molecule type" value="Genomic_DNA"/>
</dbReference>
<feature type="transmembrane region" description="Helical" evidence="1">
    <location>
        <begin position="35"/>
        <end position="57"/>
    </location>
</feature>
<accession>A0A1H1IX45</accession>
<dbReference type="Proteomes" id="UP000198848">
    <property type="component" value="Unassembled WGS sequence"/>
</dbReference>
<feature type="transmembrane region" description="Helical" evidence="1">
    <location>
        <begin position="7"/>
        <end position="29"/>
    </location>
</feature>
<reference evidence="3" key="1">
    <citation type="submission" date="2016-10" db="EMBL/GenBank/DDBJ databases">
        <authorList>
            <person name="Varghese N."/>
            <person name="Submissions S."/>
        </authorList>
    </citation>
    <scope>NUCLEOTIDE SEQUENCE [LARGE SCALE GENOMIC DNA]</scope>
    <source>
        <strain evidence="3">DSM 24767</strain>
    </source>
</reference>
<evidence type="ECO:0000313" key="2">
    <source>
        <dbReference type="EMBL" id="SDR42281.1"/>
    </source>
</evidence>
<proteinExistence type="predicted"/>
<evidence type="ECO:0000256" key="1">
    <source>
        <dbReference type="SAM" id="Phobius"/>
    </source>
</evidence>
<keyword evidence="1" id="KW-0812">Transmembrane</keyword>
<sequence>MLLQYSIILPLLFSLYVQFGVVSEIISGYSMEPSIVLYFSPVIQGLLIGGLAVLAVIEYSVRTQIGVFPRLH</sequence>
<dbReference type="STRING" id="1095778.SAMN04489842_3879"/>
<gene>
    <name evidence="2" type="ORF">SAMN04489842_3879</name>
</gene>
<protein>
    <submittedName>
        <fullName evidence="2">Uncharacterized protein</fullName>
    </submittedName>
</protein>
<keyword evidence="1" id="KW-1133">Transmembrane helix</keyword>
<keyword evidence="1" id="KW-0472">Membrane</keyword>
<organism evidence="2 3">
    <name type="scientific">Natronobacterium texcoconense</name>
    <dbReference type="NCBI Taxonomy" id="1095778"/>
    <lineage>
        <taxon>Archaea</taxon>
        <taxon>Methanobacteriati</taxon>
        <taxon>Methanobacteriota</taxon>
        <taxon>Stenosarchaea group</taxon>
        <taxon>Halobacteria</taxon>
        <taxon>Halobacteriales</taxon>
        <taxon>Natrialbaceae</taxon>
        <taxon>Natronobacterium</taxon>
    </lineage>
</organism>